<dbReference type="Gene3D" id="3.20.20.370">
    <property type="entry name" value="Glycoside hydrolase/deacetylase"/>
    <property type="match status" value="1"/>
</dbReference>
<evidence type="ECO:0000313" key="6">
    <source>
        <dbReference type="EMBL" id="SEQ72472.1"/>
    </source>
</evidence>
<evidence type="ECO:0000313" key="7">
    <source>
        <dbReference type="Proteomes" id="UP000199647"/>
    </source>
</evidence>
<dbReference type="GO" id="GO:0019213">
    <property type="term" value="F:deacetylase activity"/>
    <property type="evidence" value="ECO:0007669"/>
    <property type="project" value="TreeGrafter"/>
</dbReference>
<keyword evidence="7" id="KW-1185">Reference proteome</keyword>
<comment type="cofactor">
    <cofactor evidence="1">
        <name>Mg(2+)</name>
        <dbReference type="ChEBI" id="CHEBI:18420"/>
    </cofactor>
</comment>
<dbReference type="PANTHER" id="PTHR31609:SF1">
    <property type="entry name" value="CARBOHYDRATE DEACETYLASE"/>
    <property type="match status" value="1"/>
</dbReference>
<reference evidence="6 7" key="1">
    <citation type="submission" date="2016-10" db="EMBL/GenBank/DDBJ databases">
        <authorList>
            <person name="de Groot N.N."/>
        </authorList>
    </citation>
    <scope>NUCLEOTIDE SEQUENCE [LARGE SCALE GENOMIC DNA]</scope>
    <source>
        <strain evidence="6 7">A52C2</strain>
    </source>
</reference>
<dbReference type="InterPro" id="IPR006879">
    <property type="entry name" value="YdjC-like"/>
</dbReference>
<accession>A0A1H9IDA0</accession>
<organism evidence="6 7">
    <name type="scientific">Faunimonas pinastri</name>
    <dbReference type="NCBI Taxonomy" id="1855383"/>
    <lineage>
        <taxon>Bacteria</taxon>
        <taxon>Pseudomonadati</taxon>
        <taxon>Pseudomonadota</taxon>
        <taxon>Alphaproteobacteria</taxon>
        <taxon>Hyphomicrobiales</taxon>
        <taxon>Afifellaceae</taxon>
        <taxon>Faunimonas</taxon>
    </lineage>
</organism>
<evidence type="ECO:0008006" key="8">
    <source>
        <dbReference type="Google" id="ProtNLM"/>
    </source>
</evidence>
<keyword evidence="2" id="KW-0479">Metal-binding</keyword>
<sequence length="284" mass="31125">MRIVLCADDYGLAEGVSRGILALGRAGRLSATGAMVTTDRWKRDAAPLRELRLGLALGLHLNLTTGRAVSPVPELAPSGDLPALKRLMALAFSGRLPEACVRAEIHRQLDRFEREIGNAPDFVDGHQHVHVLPTVRSALLSVLRERYAGRALLVRDPADRADRILRRGGPVAKALFVGTLARGFAEAVREAGFRANDSFAGFSPFDEKASFGQEFQRFLRAPGELHLIMCHPGFPDPELAALDPVVGRRRQEFDALMRRPDLPALLWPGWPRSKVTRPPCKAAA</sequence>
<dbReference type="SUPFAM" id="SSF88713">
    <property type="entry name" value="Glycoside hydrolase/deacetylase"/>
    <property type="match status" value="1"/>
</dbReference>
<dbReference type="EMBL" id="FOFG01000007">
    <property type="protein sequence ID" value="SEQ72472.1"/>
    <property type="molecule type" value="Genomic_DNA"/>
</dbReference>
<gene>
    <name evidence="6" type="ORF">SAMN05216548_10766</name>
</gene>
<dbReference type="PANTHER" id="PTHR31609">
    <property type="entry name" value="YDJC DEACETYLASE FAMILY MEMBER"/>
    <property type="match status" value="1"/>
</dbReference>
<dbReference type="Pfam" id="PF04794">
    <property type="entry name" value="YdjC"/>
    <property type="match status" value="1"/>
</dbReference>
<dbReference type="GO" id="GO:0046872">
    <property type="term" value="F:metal ion binding"/>
    <property type="evidence" value="ECO:0007669"/>
    <property type="project" value="UniProtKB-KW"/>
</dbReference>
<proteinExistence type="predicted"/>
<dbReference type="Proteomes" id="UP000199647">
    <property type="component" value="Unassembled WGS sequence"/>
</dbReference>
<evidence type="ECO:0000256" key="5">
    <source>
        <dbReference type="ARBA" id="ARBA00023277"/>
    </source>
</evidence>
<keyword evidence="5" id="KW-0119">Carbohydrate metabolism</keyword>
<dbReference type="OrthoDB" id="9774177at2"/>
<evidence type="ECO:0000256" key="4">
    <source>
        <dbReference type="ARBA" id="ARBA00022842"/>
    </source>
</evidence>
<dbReference type="InterPro" id="IPR011330">
    <property type="entry name" value="Glyco_hydro/deAcase_b/a-brl"/>
</dbReference>
<dbReference type="STRING" id="1855383.SAMN05216548_10766"/>
<dbReference type="GO" id="GO:0016787">
    <property type="term" value="F:hydrolase activity"/>
    <property type="evidence" value="ECO:0007669"/>
    <property type="project" value="UniProtKB-KW"/>
</dbReference>
<keyword evidence="4" id="KW-0460">Magnesium</keyword>
<dbReference type="RefSeq" id="WP_092496629.1">
    <property type="nucleotide sequence ID" value="NZ_FOFG01000007.1"/>
</dbReference>
<dbReference type="CDD" id="cd10807">
    <property type="entry name" value="YdjC_like_3"/>
    <property type="match status" value="1"/>
</dbReference>
<evidence type="ECO:0000256" key="2">
    <source>
        <dbReference type="ARBA" id="ARBA00022723"/>
    </source>
</evidence>
<evidence type="ECO:0000256" key="1">
    <source>
        <dbReference type="ARBA" id="ARBA00001946"/>
    </source>
</evidence>
<keyword evidence="3" id="KW-0378">Hydrolase</keyword>
<name>A0A1H9IDA0_9HYPH</name>
<dbReference type="AlphaFoldDB" id="A0A1H9IDA0"/>
<dbReference type="GO" id="GO:0005975">
    <property type="term" value="P:carbohydrate metabolic process"/>
    <property type="evidence" value="ECO:0007669"/>
    <property type="project" value="InterPro"/>
</dbReference>
<evidence type="ECO:0000256" key="3">
    <source>
        <dbReference type="ARBA" id="ARBA00022801"/>
    </source>
</evidence>
<protein>
    <recommendedName>
        <fullName evidence="8">ChbG/HpnK family deacetylase</fullName>
    </recommendedName>
</protein>